<dbReference type="PROSITE" id="PS00028">
    <property type="entry name" value="ZINC_FINGER_C2H2_1"/>
    <property type="match status" value="1"/>
</dbReference>
<dbReference type="AlphaFoldDB" id="A0A9W8GU11"/>
<dbReference type="GO" id="GO:0005681">
    <property type="term" value="C:spliceosomal complex"/>
    <property type="evidence" value="ECO:0007669"/>
    <property type="project" value="InterPro"/>
</dbReference>
<keyword evidence="4" id="KW-0479">Metal-binding</keyword>
<evidence type="ECO:0000256" key="6">
    <source>
        <dbReference type="ARBA" id="ARBA00022833"/>
    </source>
</evidence>
<evidence type="ECO:0000256" key="3">
    <source>
        <dbReference type="ARBA" id="ARBA00022553"/>
    </source>
</evidence>
<dbReference type="PANTHER" id="PTHR12786:SF2">
    <property type="entry name" value="SPLICING FACTOR 3A SUBUNIT 3"/>
    <property type="match status" value="1"/>
</dbReference>
<dbReference type="SMART" id="SM00355">
    <property type="entry name" value="ZnF_C2H2"/>
    <property type="match status" value="2"/>
</dbReference>
<evidence type="ECO:0000256" key="8">
    <source>
        <dbReference type="PROSITE-ProRule" id="PRU00042"/>
    </source>
</evidence>
<comment type="subcellular location">
    <subcellularLocation>
        <location evidence="1">Nucleus</location>
    </subcellularLocation>
</comment>
<dbReference type="OrthoDB" id="2160351at2759"/>
<dbReference type="Pfam" id="PF11931">
    <property type="entry name" value="SF3a60_Prp9_C"/>
    <property type="match status" value="1"/>
</dbReference>
<dbReference type="Pfam" id="PF12108">
    <property type="entry name" value="SF3a60_bindingd"/>
    <property type="match status" value="1"/>
</dbReference>
<evidence type="ECO:0000256" key="4">
    <source>
        <dbReference type="ARBA" id="ARBA00022723"/>
    </source>
</evidence>
<dbReference type="Pfam" id="PF16837">
    <property type="entry name" value="SF3A3"/>
    <property type="match status" value="1"/>
</dbReference>
<dbReference type="InterPro" id="IPR051421">
    <property type="entry name" value="RNA_Proc_DNA_Dmg_Regulator"/>
</dbReference>
<dbReference type="InterPro" id="IPR000690">
    <property type="entry name" value="Matrin/U1-C_Znf_C2H2"/>
</dbReference>
<evidence type="ECO:0000256" key="7">
    <source>
        <dbReference type="ARBA" id="ARBA00023242"/>
    </source>
</evidence>
<evidence type="ECO:0000259" key="10">
    <source>
        <dbReference type="PROSITE" id="PS50157"/>
    </source>
</evidence>
<keyword evidence="5 8" id="KW-0863">Zinc-finger</keyword>
<dbReference type="Gene3D" id="3.30.160.60">
    <property type="entry name" value="Classic Zinc Finger"/>
    <property type="match status" value="1"/>
</dbReference>
<dbReference type="InterPro" id="IPR022755">
    <property type="entry name" value="Znf_C2H2_jaz"/>
</dbReference>
<evidence type="ECO:0000256" key="5">
    <source>
        <dbReference type="ARBA" id="ARBA00022771"/>
    </source>
</evidence>
<dbReference type="PANTHER" id="PTHR12786">
    <property type="entry name" value="SPLICING FACTOR SF3A-RELATED"/>
    <property type="match status" value="1"/>
</dbReference>
<dbReference type="GO" id="GO:0003910">
    <property type="term" value="F:DNA ligase (ATP) activity"/>
    <property type="evidence" value="ECO:0007669"/>
    <property type="project" value="UniProtKB-EC"/>
</dbReference>
<feature type="domain" description="Matrin-type" evidence="11">
    <location>
        <begin position="406"/>
        <end position="437"/>
    </location>
</feature>
<dbReference type="SUPFAM" id="SSF57667">
    <property type="entry name" value="beta-beta-alpha zinc fingers"/>
    <property type="match status" value="1"/>
</dbReference>
<dbReference type="InterPro" id="IPR021966">
    <property type="entry name" value="SF3a60_bindingd"/>
</dbReference>
<evidence type="ECO:0000256" key="1">
    <source>
        <dbReference type="ARBA" id="ARBA00004123"/>
    </source>
</evidence>
<evidence type="ECO:0000313" key="12">
    <source>
        <dbReference type="EMBL" id="KAJ2745586.1"/>
    </source>
</evidence>
<name>A0A9W8GU11_9FUNG</name>
<dbReference type="InterPro" id="IPR036236">
    <property type="entry name" value="Znf_C2H2_sf"/>
</dbReference>
<comment type="caution">
    <text evidence="12">The sequence shown here is derived from an EMBL/GenBank/DDBJ whole genome shotgun (WGS) entry which is preliminary data.</text>
</comment>
<proteinExistence type="inferred from homology"/>
<dbReference type="GO" id="GO:0000398">
    <property type="term" value="P:mRNA splicing, via spliceosome"/>
    <property type="evidence" value="ECO:0007669"/>
    <property type="project" value="InterPro"/>
</dbReference>
<evidence type="ECO:0000313" key="13">
    <source>
        <dbReference type="Proteomes" id="UP001140011"/>
    </source>
</evidence>
<evidence type="ECO:0000256" key="2">
    <source>
        <dbReference type="ARBA" id="ARBA00008776"/>
    </source>
</evidence>
<feature type="domain" description="C2H2-type" evidence="10">
    <location>
        <begin position="272"/>
        <end position="296"/>
    </location>
</feature>
<keyword evidence="6" id="KW-0862">Zinc</keyword>
<dbReference type="EMBL" id="JANBUH010001438">
    <property type="protein sequence ID" value="KAJ2745586.1"/>
    <property type="molecule type" value="Genomic_DNA"/>
</dbReference>
<keyword evidence="7" id="KW-0539">Nucleus</keyword>
<keyword evidence="12" id="KW-0436">Ligase</keyword>
<evidence type="ECO:0000256" key="9">
    <source>
        <dbReference type="SAM" id="MobiDB-lite"/>
    </source>
</evidence>
<dbReference type="InterPro" id="IPR003604">
    <property type="entry name" value="Matrin/U1-like-C_Znf_C2H2"/>
</dbReference>
<accession>A0A9W8GU11</accession>
<feature type="region of interest" description="Disordered" evidence="9">
    <location>
        <begin position="292"/>
        <end position="314"/>
    </location>
</feature>
<dbReference type="GO" id="GO:0008270">
    <property type="term" value="F:zinc ion binding"/>
    <property type="evidence" value="ECO:0007669"/>
    <property type="project" value="UniProtKB-KW"/>
</dbReference>
<protein>
    <submittedName>
        <fullName evidence="12">Pre-mRNA-splicing factor sap61</fullName>
        <ecNumber evidence="12">6.5.1.1</ecNumber>
    </submittedName>
</protein>
<dbReference type="PROSITE" id="PS50157">
    <property type="entry name" value="ZINC_FINGER_C2H2_2"/>
    <property type="match status" value="1"/>
</dbReference>
<dbReference type="InterPro" id="IPR013087">
    <property type="entry name" value="Znf_C2H2_type"/>
</dbReference>
<dbReference type="SMART" id="SM00451">
    <property type="entry name" value="ZnF_U1"/>
    <property type="match status" value="2"/>
</dbReference>
<dbReference type="Pfam" id="PF12171">
    <property type="entry name" value="zf-C2H2_jaz"/>
    <property type="match status" value="1"/>
</dbReference>
<dbReference type="InterPro" id="IPR031774">
    <property type="entry name" value="SF3A3_dom"/>
</dbReference>
<comment type="similarity">
    <text evidence="2">Belongs to the SF3A3 family.</text>
</comment>
<dbReference type="EC" id="6.5.1.1" evidence="12"/>
<dbReference type="InterPro" id="IPR024598">
    <property type="entry name" value="SF3a60/Prp9_C"/>
</dbReference>
<keyword evidence="13" id="KW-1185">Reference proteome</keyword>
<reference evidence="12" key="1">
    <citation type="submission" date="2022-07" db="EMBL/GenBank/DDBJ databases">
        <title>Phylogenomic reconstructions and comparative analyses of Kickxellomycotina fungi.</title>
        <authorList>
            <person name="Reynolds N.K."/>
            <person name="Stajich J.E."/>
            <person name="Barry K."/>
            <person name="Grigoriev I.V."/>
            <person name="Crous P."/>
            <person name="Smith M.E."/>
        </authorList>
    </citation>
    <scope>NUCLEOTIDE SEQUENCE</scope>
    <source>
        <strain evidence="12">BCRC 34297</strain>
    </source>
</reference>
<feature type="compositionally biased region" description="Basic and acidic residues" evidence="9">
    <location>
        <begin position="301"/>
        <end position="314"/>
    </location>
</feature>
<evidence type="ECO:0000259" key="11">
    <source>
        <dbReference type="PROSITE" id="PS50171"/>
    </source>
</evidence>
<dbReference type="Proteomes" id="UP001140011">
    <property type="component" value="Unassembled WGS sequence"/>
</dbReference>
<sequence>MNSIAEQQRQAYEDVERIEQAIVDMMLQDLTKHRYKLIREQKISALLEQIQSRSKFLQEIEQDESGLRRKESAGMADNKFDEFYSRLGDIREYHQRNPDISVHPPEVEYIKYKNNPEESEERERVLLAKAEEEDGGDVPEIPDVQTFIGAEDEHRLDTMFSGEERLGRYVDLHEQHELYVNLKDSGHPTYLDYLADLHRVEAYPKRHKLLPEYAQYLDSLREYFDGYFLRAMPLFDVPKARDEAIAQFDTEWAERKVLGWTADEDTAKVRALYCAACDKQFEKSTTLAAHMGSRKHQKVVARQEDSSSDAKRSESERKVALDECIVRLYVQILGTKIRETRANVQRRQALTEEERDQEIDEEEHVYVEDKDDRDEQIYNPLNLPLGWDGKPIPYWLYKLHGLGVKFSCEICGNSVYRGRKAYEKHFQEARHATNMRRLGIPNTRQFHGVAAIDEAQALWERVQVDKKREVANVDTVEEYEDSEGNVFNKKTYFDLKRQGLI</sequence>
<organism evidence="12 13">
    <name type="scientific">Coemansia pectinata</name>
    <dbReference type="NCBI Taxonomy" id="1052879"/>
    <lineage>
        <taxon>Eukaryota</taxon>
        <taxon>Fungi</taxon>
        <taxon>Fungi incertae sedis</taxon>
        <taxon>Zoopagomycota</taxon>
        <taxon>Kickxellomycotina</taxon>
        <taxon>Kickxellomycetes</taxon>
        <taxon>Kickxellales</taxon>
        <taxon>Kickxellaceae</taxon>
        <taxon>Coemansia</taxon>
    </lineage>
</organism>
<dbReference type="PROSITE" id="PS50171">
    <property type="entry name" value="ZF_MATRIN"/>
    <property type="match status" value="1"/>
</dbReference>
<gene>
    <name evidence="12" type="primary">sap61</name>
    <name evidence="12" type="ORF">GGI19_006489</name>
</gene>
<keyword evidence="3" id="KW-0597">Phosphoprotein</keyword>
<dbReference type="GO" id="GO:0003723">
    <property type="term" value="F:RNA binding"/>
    <property type="evidence" value="ECO:0007669"/>
    <property type="project" value="InterPro"/>
</dbReference>